<gene>
    <name evidence="2" type="ORF">ST47_g6610</name>
</gene>
<accession>A0A163C7V0</accession>
<feature type="region of interest" description="Disordered" evidence="1">
    <location>
        <begin position="889"/>
        <end position="908"/>
    </location>
</feature>
<reference evidence="2 3" key="1">
    <citation type="journal article" date="2016" name="Sci. Rep.">
        <title>Draft genome sequencing and secretome analysis of fungal phytopathogen Ascochyta rabiei provides insight into the necrotrophic effector repertoire.</title>
        <authorList>
            <person name="Verma S."/>
            <person name="Gazara R.K."/>
            <person name="Nizam S."/>
            <person name="Parween S."/>
            <person name="Chattopadhyay D."/>
            <person name="Verma P.K."/>
        </authorList>
    </citation>
    <scope>NUCLEOTIDE SEQUENCE [LARGE SCALE GENOMIC DNA]</scope>
    <source>
        <strain evidence="2 3">ArDII</strain>
    </source>
</reference>
<keyword evidence="3" id="KW-1185">Reference proteome</keyword>
<dbReference type="PANTHER" id="PTHR36681">
    <property type="entry name" value="NUCLEAR GTPASE, GERMINAL CENTER-ASSOCIATED, TANDEM DUPLICATE 3"/>
    <property type="match status" value="1"/>
</dbReference>
<dbReference type="AlphaFoldDB" id="A0A163C7V0"/>
<name>A0A163C7V0_DIDRA</name>
<comment type="caution">
    <text evidence="2">The sequence shown here is derived from an EMBL/GenBank/DDBJ whole genome shotgun (WGS) entry which is preliminary data.</text>
</comment>
<dbReference type="PANTHER" id="PTHR36681:SF3">
    <property type="entry name" value="NUCLEAR GTPASE, GERMINAL CENTER-ASSOCIATED, TANDEM DUPLICATE 3"/>
    <property type="match status" value="1"/>
</dbReference>
<dbReference type="Gene3D" id="3.40.50.300">
    <property type="entry name" value="P-loop containing nucleotide triphosphate hydrolases"/>
    <property type="match status" value="1"/>
</dbReference>
<feature type="region of interest" description="Disordered" evidence="1">
    <location>
        <begin position="165"/>
        <end position="193"/>
    </location>
</feature>
<evidence type="ECO:0000313" key="2">
    <source>
        <dbReference type="EMBL" id="KZM22265.1"/>
    </source>
</evidence>
<dbReference type="SUPFAM" id="SSF52540">
    <property type="entry name" value="P-loop containing nucleoside triphosphate hydrolases"/>
    <property type="match status" value="1"/>
</dbReference>
<organism evidence="2 3">
    <name type="scientific">Didymella rabiei</name>
    <name type="common">Chickpea ascochyta blight fungus</name>
    <name type="synonym">Mycosphaerella rabiei</name>
    <dbReference type="NCBI Taxonomy" id="5454"/>
    <lineage>
        <taxon>Eukaryota</taxon>
        <taxon>Fungi</taxon>
        <taxon>Dikarya</taxon>
        <taxon>Ascomycota</taxon>
        <taxon>Pezizomycotina</taxon>
        <taxon>Dothideomycetes</taxon>
        <taxon>Pleosporomycetidae</taxon>
        <taxon>Pleosporales</taxon>
        <taxon>Pleosporineae</taxon>
        <taxon>Didymellaceae</taxon>
        <taxon>Ascochyta</taxon>
    </lineage>
</organism>
<dbReference type="InterPro" id="IPR027417">
    <property type="entry name" value="P-loop_NTPase"/>
</dbReference>
<protein>
    <recommendedName>
        <fullName evidence="4">GTPase</fullName>
    </recommendedName>
</protein>
<feature type="compositionally biased region" description="Basic and acidic residues" evidence="1">
    <location>
        <begin position="177"/>
        <end position="193"/>
    </location>
</feature>
<dbReference type="CDD" id="cd00882">
    <property type="entry name" value="Ras_like_GTPase"/>
    <property type="match status" value="1"/>
</dbReference>
<sequence>MASNIVTLEQFPAFLSTLKSLSRYNPEVERKPNHVWYRLDKVRIDNLLRAFSLIIIQMLHGSPDKDQELQHLLRTASGLANVLRSPVITVALIGAQGAGKSLSLNALFDCDGLSLTGADGAACTSSITRYAYYSGKYKFAAEIKFLDAEKREALLKEHARSYYHYQHADEDSDDEDAPRSRPSRHDETERRQKDTAEDAFLTLFGSLDAFQESWSAAAYRSGEFVRICKMKCEETLHEEHGGSGIATKFADNQKDLIKQLKPFLTEVKGVTCLWPLVDQVTIKLNNELLQSGIEIIDLPGWGDANLSRVRHAEDIKDTVDVEIILADTIRMCSDDKVINSVRAAVAHHGPANVKIVATKIDSISNNQLSQYTGDNYDEITKLIQDAEQQDAQLDEDEDDEALKKKNVIEKYKSYLERILKQTKVSERAEDMTAKLAAKLQTRNAQDIPQVFHASASEYMEWIKPSRINFKNQPSLPVEMTGIPAIRQFLYSLPADQNIKDYEYHINTILPMFIEKIKRTVTVSERDGGFLTIAEAFDTTRKAFMARLLSQVKSSFQSSSDNSIAKIQVYVPAFKEQIIELVLEDWNELKSAAFNRILKCRGTVPKGVSKARGLENGADWNMDLANILAPAFHKWSKTYADCLKPMKPSMAYAFDKHHKEINRVMTVSPANLPTVEKAKKKWAPFHHKVQVKLLGLMDAIARVQTTMMEWATLEFDKENNLIAHITDDIYAEVFSTVPALKPVNPDAKKQYKQYVEPKLKFQKKNLAEMFLHGETHFVDIVMNHFHGEFDKAIRQTLMEHFAGIEKLFENFSASLRSQVPISYLLTPEGEAIRAEAGERIPELEQKVDELRALLPARASQEQDGIEIDNIDLKGDVHDIALIFETMAKRKTADPTAAHRQSKRIKLEPR</sequence>
<dbReference type="EMBL" id="JYNV01000222">
    <property type="protein sequence ID" value="KZM22265.1"/>
    <property type="molecule type" value="Genomic_DNA"/>
</dbReference>
<evidence type="ECO:0008006" key="4">
    <source>
        <dbReference type="Google" id="ProtNLM"/>
    </source>
</evidence>
<proteinExistence type="predicted"/>
<evidence type="ECO:0000313" key="3">
    <source>
        <dbReference type="Proteomes" id="UP000076837"/>
    </source>
</evidence>
<evidence type="ECO:0000256" key="1">
    <source>
        <dbReference type="SAM" id="MobiDB-lite"/>
    </source>
</evidence>
<dbReference type="Proteomes" id="UP000076837">
    <property type="component" value="Unassembled WGS sequence"/>
</dbReference>
<dbReference type="STRING" id="5454.A0A163C7V0"/>